<evidence type="ECO:0000313" key="1">
    <source>
        <dbReference type="EMBL" id="GLS23546.1"/>
    </source>
</evidence>
<keyword evidence="2" id="KW-1185">Reference proteome</keyword>
<proteinExistence type="predicted"/>
<dbReference type="EMBL" id="BSPC01000075">
    <property type="protein sequence ID" value="GLS23546.1"/>
    <property type="molecule type" value="Genomic_DNA"/>
</dbReference>
<dbReference type="Proteomes" id="UP001156882">
    <property type="component" value="Unassembled WGS sequence"/>
</dbReference>
<gene>
    <name evidence="1" type="ORF">GCM10007874_65670</name>
</gene>
<accession>A0ABQ6CT46</accession>
<reference evidence="2" key="1">
    <citation type="journal article" date="2019" name="Int. J. Syst. Evol. Microbiol.">
        <title>The Global Catalogue of Microorganisms (GCM) 10K type strain sequencing project: providing services to taxonomists for standard genome sequencing and annotation.</title>
        <authorList>
            <consortium name="The Broad Institute Genomics Platform"/>
            <consortium name="The Broad Institute Genome Sequencing Center for Infectious Disease"/>
            <person name="Wu L."/>
            <person name="Ma J."/>
        </authorList>
    </citation>
    <scope>NUCLEOTIDE SEQUENCE [LARGE SCALE GENOMIC DNA]</scope>
    <source>
        <strain evidence="2">NBRC 101365</strain>
    </source>
</reference>
<name>A0ABQ6CT46_9HYPH</name>
<comment type="caution">
    <text evidence="1">The sequence shown here is derived from an EMBL/GenBank/DDBJ whole genome shotgun (WGS) entry which is preliminary data.</text>
</comment>
<protein>
    <submittedName>
        <fullName evidence="1">Uncharacterized protein</fullName>
    </submittedName>
</protein>
<sequence>MRGSVRVEQTQGSYVVSKGKLSCSGSYALATWTPRLPVSILCNDGRKGTAYVTNDQDKFSGKGNFTLNDGTKGEFVFGNETKKY</sequence>
<evidence type="ECO:0000313" key="2">
    <source>
        <dbReference type="Proteomes" id="UP001156882"/>
    </source>
</evidence>
<organism evidence="1 2">
    <name type="scientific">Labrys miyagiensis</name>
    <dbReference type="NCBI Taxonomy" id="346912"/>
    <lineage>
        <taxon>Bacteria</taxon>
        <taxon>Pseudomonadati</taxon>
        <taxon>Pseudomonadota</taxon>
        <taxon>Alphaproteobacteria</taxon>
        <taxon>Hyphomicrobiales</taxon>
        <taxon>Xanthobacteraceae</taxon>
        <taxon>Labrys</taxon>
    </lineage>
</organism>